<dbReference type="Gene3D" id="3.10.180.10">
    <property type="entry name" value="2,3-Dihydroxybiphenyl 1,2-Dioxygenase, domain 1"/>
    <property type="match status" value="2"/>
</dbReference>
<dbReference type="PANTHER" id="PTHR43279">
    <property type="entry name" value="CATECHOL-2,3-DIOXYGENASE"/>
    <property type="match status" value="1"/>
</dbReference>
<dbReference type="SUPFAM" id="SSF54593">
    <property type="entry name" value="Glyoxalase/Bleomycin resistance protein/Dihydroxybiphenyl dioxygenase"/>
    <property type="match status" value="1"/>
</dbReference>
<dbReference type="Proteomes" id="UP000277108">
    <property type="component" value="Unassembled WGS sequence"/>
</dbReference>
<evidence type="ECO:0000259" key="1">
    <source>
        <dbReference type="PROSITE" id="PS51819"/>
    </source>
</evidence>
<evidence type="ECO:0000313" key="3">
    <source>
        <dbReference type="Proteomes" id="UP000277108"/>
    </source>
</evidence>
<accession>A0A3N5C6Z4</accession>
<dbReference type="RefSeq" id="WP_123808320.1">
    <property type="nucleotide sequence ID" value="NZ_RKRK01000004.1"/>
</dbReference>
<dbReference type="OrthoDB" id="9792626at2"/>
<comment type="caution">
    <text evidence="2">The sequence shown here is derived from an EMBL/GenBank/DDBJ whole genome shotgun (WGS) entry which is preliminary data.</text>
</comment>
<organism evidence="2 3">
    <name type="scientific">Abyssicoccus albus</name>
    <dbReference type="NCBI Taxonomy" id="1817405"/>
    <lineage>
        <taxon>Bacteria</taxon>
        <taxon>Bacillati</taxon>
        <taxon>Bacillota</taxon>
        <taxon>Bacilli</taxon>
        <taxon>Bacillales</taxon>
        <taxon>Abyssicoccaceae</taxon>
    </lineage>
</organism>
<name>A0A3N5C6Z4_9BACL</name>
<dbReference type="InterPro" id="IPR037523">
    <property type="entry name" value="VOC_core"/>
</dbReference>
<proteinExistence type="predicted"/>
<dbReference type="InterPro" id="IPR029068">
    <property type="entry name" value="Glyas_Bleomycin-R_OHBP_Dase"/>
</dbReference>
<evidence type="ECO:0000313" key="2">
    <source>
        <dbReference type="EMBL" id="RPF55232.1"/>
    </source>
</evidence>
<dbReference type="AlphaFoldDB" id="A0A3N5C6Z4"/>
<gene>
    <name evidence="2" type="ORF">EDD62_1558</name>
</gene>
<dbReference type="GO" id="GO:0051213">
    <property type="term" value="F:dioxygenase activity"/>
    <property type="evidence" value="ECO:0007669"/>
    <property type="project" value="UniProtKB-KW"/>
</dbReference>
<keyword evidence="2" id="KW-0560">Oxidoreductase</keyword>
<keyword evidence="3" id="KW-1185">Reference proteome</keyword>
<protein>
    <submittedName>
        <fullName evidence="2">Catechol-2,3-dioxygenase</fullName>
    </submittedName>
</protein>
<dbReference type="EMBL" id="RKRK01000004">
    <property type="protein sequence ID" value="RPF55232.1"/>
    <property type="molecule type" value="Genomic_DNA"/>
</dbReference>
<keyword evidence="2" id="KW-0223">Dioxygenase</keyword>
<reference evidence="2 3" key="1">
    <citation type="submission" date="2018-11" db="EMBL/GenBank/DDBJ databases">
        <title>Genomic Encyclopedia of Type Strains, Phase IV (KMG-IV): sequencing the most valuable type-strain genomes for metagenomic binning, comparative biology and taxonomic classification.</title>
        <authorList>
            <person name="Goeker M."/>
        </authorList>
    </citation>
    <scope>NUCLEOTIDE SEQUENCE [LARGE SCALE GENOMIC DNA]</scope>
    <source>
        <strain evidence="2 3">DSM 29158</strain>
    </source>
</reference>
<feature type="domain" description="VOC" evidence="1">
    <location>
        <begin position="6"/>
        <end position="119"/>
    </location>
</feature>
<dbReference type="PROSITE" id="PS51819">
    <property type="entry name" value="VOC"/>
    <property type="match status" value="1"/>
</dbReference>
<sequence>MFNDTHVGTVHINCRNLDNSIYFYTHWLGFTAYKKDKQATIVAVAEKPLIILHEIDEDAPESNILESIGIKLSSIEQLSQLFNFLVAKRYPIEDALDYGDFIGFNVIDPEGNRLIFYSDFDTPKSTEINGKPFDYQMLTSLSHVPLSKIDDNTEIGFIHLNIPYEERYINFFVDGLGFDTRDSSSKLIWLHTGQYHHHVGLHLQSTQDNYQMLDISTEYSGLKYFEIRFIDKEDFQSFKQFMEVSHYQLIQEDQSTLIQLIPQLKCKVLYKK</sequence>
<dbReference type="PANTHER" id="PTHR43279:SF1">
    <property type="entry name" value="CATECHOL-2,3-DIOXYGENASE"/>
    <property type="match status" value="1"/>
</dbReference>